<dbReference type="PANTHER" id="PTHR31432">
    <property type="entry name" value="INTRAFLAGELLAR TRANSPORT PROTEIN 74 HOMOLOG"/>
    <property type="match status" value="1"/>
</dbReference>
<dbReference type="InterPro" id="IPR029602">
    <property type="entry name" value="IFT74"/>
</dbReference>
<keyword evidence="1" id="KW-0175">Coiled coil</keyword>
<sequence length="616" mass="71785">MSGRDFAEGEENVSQYESRPISRRGLKEDINGDVVQSRLSTANRMMSRPPSAFARRTASRLSSGIMQPPKTGAPLMGITNVSVIDRPITQQGVTGLRPSTTKGPQFRQVLDKRYYDGLIRMKMKTIADEVVKLNTEIEIQQQQHATSEIYEKRVREIAAELTELQGQLADYNMVVDKINTNTGKFEIDREAETMKFENENLAAELDQLFGQNRTKEEQLQLLEQEIQNEKNVTENLIEEMNPDERQSYEELKVVADELKKAIDQSTHVLEELSQKKTQYEDKLMGSQIRQEAVRLYYKLHEREERKAALIAEEKNRATPAQEKETLMQKMKEDNAEMAAMERQLIQINEQIKKKKEELELIEQDLEESQNERHQKFKELKRREETMEQFMSTYEDSKNAEMKRIEELEGKIVIALEQMSKNIAGGGSLPSRDEFSALIENLSMKQEELQKSKLTVEELARKQQELTKNVEKVENLEIKIQNEIASITEKLTTMTEEIKVFVDLDKLRGEAQEKRNKLLREREDLLEAKPSLISTKEELQRENEELLKDLNENETYVQLNNLEKKLQLLEQGNLSMREFIQSKRTEMDYEPIRENALKLVNDYNQLLREYYTTKGSQ</sequence>
<reference evidence="3" key="1">
    <citation type="journal article" date="2024" name="Gigascience">
        <title>Chromosome-level genome of the poultry shaft louse Menopon gallinae provides insight into the host-switching and adaptive evolution of parasitic lice.</title>
        <authorList>
            <person name="Xu Y."/>
            <person name="Ma L."/>
            <person name="Liu S."/>
            <person name="Liang Y."/>
            <person name="Liu Q."/>
            <person name="He Z."/>
            <person name="Tian L."/>
            <person name="Duan Y."/>
            <person name="Cai W."/>
            <person name="Li H."/>
            <person name="Song F."/>
        </authorList>
    </citation>
    <scope>NUCLEOTIDE SEQUENCE</scope>
    <source>
        <strain evidence="3">Cailab_2023a</strain>
    </source>
</reference>
<feature type="region of interest" description="Disordered" evidence="2">
    <location>
        <begin position="1"/>
        <end position="33"/>
    </location>
</feature>
<evidence type="ECO:0000313" key="3">
    <source>
        <dbReference type="EMBL" id="KAL0278857.1"/>
    </source>
</evidence>
<protein>
    <recommendedName>
        <fullName evidence="4">Intraflagellar transport protein 74 homolog</fullName>
    </recommendedName>
</protein>
<evidence type="ECO:0000256" key="1">
    <source>
        <dbReference type="SAM" id="Coils"/>
    </source>
</evidence>
<dbReference type="PANTHER" id="PTHR31432:SF0">
    <property type="entry name" value="INTRAFLAGELLAR TRANSPORT PROTEIN 74 HOMOLOG"/>
    <property type="match status" value="1"/>
</dbReference>
<proteinExistence type="predicted"/>
<feature type="coiled-coil region" evidence="1">
    <location>
        <begin position="198"/>
        <end position="289"/>
    </location>
</feature>
<dbReference type="GO" id="GO:0048487">
    <property type="term" value="F:beta-tubulin binding"/>
    <property type="evidence" value="ECO:0007669"/>
    <property type="project" value="InterPro"/>
</dbReference>
<organism evidence="3">
    <name type="scientific">Menopon gallinae</name>
    <name type="common">poultry shaft louse</name>
    <dbReference type="NCBI Taxonomy" id="328185"/>
    <lineage>
        <taxon>Eukaryota</taxon>
        <taxon>Metazoa</taxon>
        <taxon>Ecdysozoa</taxon>
        <taxon>Arthropoda</taxon>
        <taxon>Hexapoda</taxon>
        <taxon>Insecta</taxon>
        <taxon>Pterygota</taxon>
        <taxon>Neoptera</taxon>
        <taxon>Paraneoptera</taxon>
        <taxon>Psocodea</taxon>
        <taxon>Troctomorpha</taxon>
        <taxon>Phthiraptera</taxon>
        <taxon>Amblycera</taxon>
        <taxon>Menoponidae</taxon>
        <taxon>Menopon</taxon>
    </lineage>
</organism>
<feature type="coiled-coil region" evidence="1">
    <location>
        <begin position="441"/>
        <end position="555"/>
    </location>
</feature>
<gene>
    <name evidence="3" type="ORF">PYX00_000548</name>
</gene>
<accession>A0AAW2IAT1</accession>
<dbReference type="GO" id="GO:0035735">
    <property type="term" value="P:intraciliary transport involved in cilium assembly"/>
    <property type="evidence" value="ECO:0007669"/>
    <property type="project" value="TreeGrafter"/>
</dbReference>
<feature type="coiled-coil region" evidence="1">
    <location>
        <begin position="323"/>
        <end position="417"/>
    </location>
</feature>
<dbReference type="AlphaFoldDB" id="A0AAW2IAT1"/>
<comment type="caution">
    <text evidence="3">The sequence shown here is derived from an EMBL/GenBank/DDBJ whole genome shotgun (WGS) entry which is preliminary data.</text>
</comment>
<feature type="coiled-coil region" evidence="1">
    <location>
        <begin position="123"/>
        <end position="167"/>
    </location>
</feature>
<name>A0AAW2IAT1_9NEOP</name>
<dbReference type="GO" id="GO:0030992">
    <property type="term" value="C:intraciliary transport particle B"/>
    <property type="evidence" value="ECO:0007669"/>
    <property type="project" value="InterPro"/>
</dbReference>
<dbReference type="GO" id="GO:0005929">
    <property type="term" value="C:cilium"/>
    <property type="evidence" value="ECO:0007669"/>
    <property type="project" value="TreeGrafter"/>
</dbReference>
<evidence type="ECO:0000256" key="2">
    <source>
        <dbReference type="SAM" id="MobiDB-lite"/>
    </source>
</evidence>
<dbReference type="EMBL" id="JARGDH010000001">
    <property type="protein sequence ID" value="KAL0278857.1"/>
    <property type="molecule type" value="Genomic_DNA"/>
</dbReference>
<evidence type="ECO:0008006" key="4">
    <source>
        <dbReference type="Google" id="ProtNLM"/>
    </source>
</evidence>